<feature type="region of interest" description="Disordered" evidence="2">
    <location>
        <begin position="327"/>
        <end position="370"/>
    </location>
</feature>
<feature type="compositionally biased region" description="Low complexity" evidence="2">
    <location>
        <begin position="1033"/>
        <end position="1044"/>
    </location>
</feature>
<feature type="compositionally biased region" description="Polar residues" evidence="2">
    <location>
        <begin position="736"/>
        <end position="748"/>
    </location>
</feature>
<proteinExistence type="predicted"/>
<feature type="compositionally biased region" description="Basic and acidic residues" evidence="2">
    <location>
        <begin position="218"/>
        <end position="233"/>
    </location>
</feature>
<dbReference type="InterPro" id="IPR026947">
    <property type="entry name" value="UBN_middle_dom"/>
</dbReference>
<sequence>MSDGKRVPLQSLGPSKKDKKCKITSTTIRLNLTLPTCNSDTFADFNYNTLILNERRKKEKTKEKDKVNGLDPYASDDEDDLRQIARSFESKYGTPKKKCRRLEDYTELGTGYDDNDSFIDNTDAYDEVVPEDKTPELDGFYINKGHLVLKQVDGRSSSDDSSSDESEGPSNSKNHKRRLSSESESSSSGSSDNSDDSEGSDDSDESDEEGNEEAELEEAPKDVKPSPKDERGNGHITNPPVKKPKLEVPPNKKTKNKTMSGIVSKKGTSEKEHNDKRLKLDIGEREHVDKRSKLDGSEKEQHDKQSKVDSEGIKRISSNIDAAIEAVARGEDSKESGIAESKSHSGSSDDSEMEETNGPTPTPLPEDLPENVLNCISDLKELALKNRTLGKQQFFTPAVNSLLLRFEKLMKIVPRDKKGAIYDHLECYVPCRKETLMKRGKALLSESVESGYKEPLAKLKAGIDSLMPNALERYLAMCKKYDNSRTSETPSDLSDPSKPSPEKTKIPRRRFPWTEELKELLCLAVKKRRMYFGVMARQKGEIWDDHLKEFLKNEVLPMWEIGWMKVTSLLDILSKMASDLLQFKPSSPGATIKKVPPWPAPKKQGMKVKSEDVVKSDNVVKKTSTSVNNVVSNSVPLQNVNYQNQNNSSLLMSSSEPSVKSTESHQNGAKTISSSTPVQPSTLPSVNQASPLDLLDSEIVECIRTSLANSLVSVTPVQSSTNNNQGANANMDGISKTRSVPSSSASLRKSLNNSVEIINLQTNGMDASVELVHKKRLSSQSGAKHQAHQTLNSDLQDLSKSQSSSSISNVVSSQASHTPLSLSTSSTHNSIKVSSVSAINLKLSGAQSQPLSTQALNQAQTSSTKAPVSQSSKVHNHQALSVSTNSAHLPTSTFNSQSLISQGIESSSLGVSSSLTITPVKPSSSSNLYYQQAKGSGHSNASNTNPPVVSLGNSNIRSEVIVTPSSSSTMPHIKSTNVNFSGNSVNSVSGSNNYSSSHHSGNNFSTSHSGSVTNFSNTHGVNVSSYQSSHGTSGNNYSNSMSSSDARIHRQVNVSDSQSAKHIPAEKTFAQPSRSQATEKAPYMSSSMWSSTVPVDIPRSSSSSPSSVKSVTPSPEKALVSRKDRILQDSRERAANDPAMPILSGPFRNSNITSDQSNAIRNQAQAKATSQSLNWDDDLFEDFLKIPSSIPQSTHKVSTTSMDNYKHTLPVLEPQRCDNIINKPSLLDSLRAKNITSEPQRVNVVMQTSNAHNISKLSSVAYTQHSRDPPRTNTTMSNHTIRDMQRLSSTKSTSSNSDSVRANVVMATPHFQESLKDEMSDILAGIPTQMLSRTDHYTITNSMPSHNTKRRSLLEISEVDIDNAMRTGAATSSSSRLDSKPLQAKREDSLKAQDLAMRGILRTNCDGNYMEEPWSTAPIKKTVSNKSSNDISDQRLSGMGTLSSTLSMAGLDGMELGLPSHLVGYQNDYQRYLFCSSSKNTGPNDHRPL</sequence>
<feature type="compositionally biased region" description="Polar residues" evidence="2">
    <location>
        <begin position="1012"/>
        <end position="1032"/>
    </location>
</feature>
<organism evidence="5 6">
    <name type="scientific">Frankliniella occidentalis</name>
    <name type="common">Western flower thrips</name>
    <name type="synonym">Euthrips occidentalis</name>
    <dbReference type="NCBI Taxonomy" id="133901"/>
    <lineage>
        <taxon>Eukaryota</taxon>
        <taxon>Metazoa</taxon>
        <taxon>Ecdysozoa</taxon>
        <taxon>Arthropoda</taxon>
        <taxon>Hexapoda</taxon>
        <taxon>Insecta</taxon>
        <taxon>Pterygota</taxon>
        <taxon>Neoptera</taxon>
        <taxon>Paraneoptera</taxon>
        <taxon>Thysanoptera</taxon>
        <taxon>Terebrantia</taxon>
        <taxon>Thripoidea</taxon>
        <taxon>Thripidae</taxon>
        <taxon>Frankliniella</taxon>
    </lineage>
</organism>
<feature type="region of interest" description="Disordered" evidence="2">
    <location>
        <begin position="57"/>
        <end position="80"/>
    </location>
</feature>
<dbReference type="CTD" id="43439"/>
<feature type="compositionally biased region" description="Basic and acidic residues" evidence="2">
    <location>
        <begin position="328"/>
        <end position="343"/>
    </location>
</feature>
<feature type="region of interest" description="Disordered" evidence="2">
    <location>
        <begin position="152"/>
        <end position="314"/>
    </location>
</feature>
<keyword evidence="1" id="KW-0597">Phosphoprotein</keyword>
<dbReference type="GeneID" id="113212361"/>
<dbReference type="Pfam" id="PF08729">
    <property type="entry name" value="HUN"/>
    <property type="match status" value="1"/>
</dbReference>
<feature type="domain" description="Hpc2-related" evidence="3">
    <location>
        <begin position="98"/>
        <end position="147"/>
    </location>
</feature>
<feature type="compositionally biased region" description="Low complexity" evidence="2">
    <location>
        <begin position="1093"/>
        <end position="1115"/>
    </location>
</feature>
<dbReference type="PANTHER" id="PTHR21669:SF28">
    <property type="entry name" value="YEMANUCLEIN"/>
    <property type="match status" value="1"/>
</dbReference>
<dbReference type="GO" id="GO:0005634">
    <property type="term" value="C:nucleus"/>
    <property type="evidence" value="ECO:0007669"/>
    <property type="project" value="TreeGrafter"/>
</dbReference>
<dbReference type="PANTHER" id="PTHR21669">
    <property type="entry name" value="CAPZ-INTERACTING PROTEIN AND RELATED PROTEINS"/>
    <property type="match status" value="1"/>
</dbReference>
<feature type="compositionally biased region" description="Polar residues" evidence="2">
    <location>
        <begin position="1070"/>
        <end position="1092"/>
    </location>
</feature>
<feature type="region of interest" description="Disordered" evidence="2">
    <location>
        <begin position="987"/>
        <end position="1122"/>
    </location>
</feature>
<feature type="region of interest" description="Disordered" evidence="2">
    <location>
        <begin position="1366"/>
        <end position="1387"/>
    </location>
</feature>
<evidence type="ECO:0000256" key="2">
    <source>
        <dbReference type="SAM" id="MobiDB-lite"/>
    </source>
</evidence>
<feature type="region of interest" description="Disordered" evidence="2">
    <location>
        <begin position="852"/>
        <end position="879"/>
    </location>
</feature>
<feature type="compositionally biased region" description="Polar residues" evidence="2">
    <location>
        <begin position="714"/>
        <end position="728"/>
    </location>
</feature>
<evidence type="ECO:0000259" key="3">
    <source>
        <dbReference type="Pfam" id="PF08729"/>
    </source>
</evidence>
<feature type="compositionally biased region" description="Low complexity" evidence="2">
    <location>
        <begin position="182"/>
        <end position="192"/>
    </location>
</feature>
<dbReference type="GO" id="GO:0006325">
    <property type="term" value="P:chromatin organization"/>
    <property type="evidence" value="ECO:0007669"/>
    <property type="project" value="TreeGrafter"/>
</dbReference>
<dbReference type="RefSeq" id="XP_026286809.1">
    <property type="nucleotide sequence ID" value="XM_026431024.2"/>
</dbReference>
<evidence type="ECO:0000256" key="1">
    <source>
        <dbReference type="ARBA" id="ARBA00022553"/>
    </source>
</evidence>
<feature type="region of interest" description="Disordered" evidence="2">
    <location>
        <begin position="485"/>
        <end position="507"/>
    </location>
</feature>
<feature type="region of interest" description="Disordered" evidence="2">
    <location>
        <begin position="648"/>
        <end position="685"/>
    </location>
</feature>
<accession>A0A6J1SZV8</accession>
<keyword evidence="5" id="KW-1185">Reference proteome</keyword>
<feature type="compositionally biased region" description="Basic and acidic residues" evidence="2">
    <location>
        <begin position="267"/>
        <end position="314"/>
    </location>
</feature>
<feature type="domain" description="Ubinuclein middle" evidence="4">
    <location>
        <begin position="364"/>
        <end position="569"/>
    </location>
</feature>
<feature type="compositionally biased region" description="Low complexity" evidence="2">
    <location>
        <begin position="987"/>
        <end position="1011"/>
    </location>
</feature>
<dbReference type="OrthoDB" id="68076at2759"/>
<feature type="region of interest" description="Disordered" evidence="2">
    <location>
        <begin position="776"/>
        <end position="800"/>
    </location>
</feature>
<name>A0A6J1SZV8_FRAOC</name>
<feature type="region of interest" description="Disordered" evidence="2">
    <location>
        <begin position="714"/>
        <end position="748"/>
    </location>
</feature>
<evidence type="ECO:0000313" key="6">
    <source>
        <dbReference type="RefSeq" id="XP_026286809.1"/>
    </source>
</evidence>
<feature type="compositionally biased region" description="Low complexity" evidence="2">
    <location>
        <begin position="648"/>
        <end position="661"/>
    </location>
</feature>
<evidence type="ECO:0000259" key="4">
    <source>
        <dbReference type="Pfam" id="PF14075"/>
    </source>
</evidence>
<dbReference type="InterPro" id="IPR014840">
    <property type="entry name" value="HRD"/>
</dbReference>
<feature type="compositionally biased region" description="Low complexity" evidence="2">
    <location>
        <begin position="791"/>
        <end position="800"/>
    </location>
</feature>
<evidence type="ECO:0000313" key="5">
    <source>
        <dbReference type="Proteomes" id="UP000504606"/>
    </source>
</evidence>
<feature type="compositionally biased region" description="Polar residues" evidence="2">
    <location>
        <begin position="921"/>
        <end position="952"/>
    </location>
</feature>
<gene>
    <name evidence="6" type="primary">LOC113212361</name>
</gene>
<reference evidence="6" key="1">
    <citation type="submission" date="2025-08" db="UniProtKB">
        <authorList>
            <consortium name="RefSeq"/>
        </authorList>
    </citation>
    <scope>IDENTIFICATION</scope>
    <source>
        <tissue evidence="6">Whole organism</tissue>
    </source>
</reference>
<dbReference type="Proteomes" id="UP000504606">
    <property type="component" value="Unplaced"/>
</dbReference>
<dbReference type="Pfam" id="PF14075">
    <property type="entry name" value="UBN_AB"/>
    <property type="match status" value="1"/>
</dbReference>
<feature type="compositionally biased region" description="Acidic residues" evidence="2">
    <location>
        <begin position="193"/>
        <end position="217"/>
    </location>
</feature>
<feature type="compositionally biased region" description="Basic and acidic residues" evidence="2">
    <location>
        <begin position="57"/>
        <end position="68"/>
    </location>
</feature>
<feature type="compositionally biased region" description="Polar residues" evidence="2">
    <location>
        <begin position="665"/>
        <end position="685"/>
    </location>
</feature>
<feature type="region of interest" description="Disordered" evidence="2">
    <location>
        <begin position="917"/>
        <end position="952"/>
    </location>
</feature>
<dbReference type="KEGG" id="foc:113212361"/>
<protein>
    <submittedName>
        <fullName evidence="6">Yemanuclein isoform X1</fullName>
    </submittedName>
</protein>